<feature type="transmembrane region" description="Helical" evidence="1">
    <location>
        <begin position="28"/>
        <end position="53"/>
    </location>
</feature>
<evidence type="ECO:0000313" key="2">
    <source>
        <dbReference type="EMBL" id="EGX70597.1"/>
    </source>
</evidence>
<keyword evidence="3" id="KW-1185">Reference proteome</keyword>
<dbReference type="AlphaFoldDB" id="G1WIX0"/>
<gene>
    <name evidence="2" type="ORF">HMPREF9452_01283</name>
</gene>
<proteinExistence type="predicted"/>
<keyword evidence="1" id="KW-0472">Membrane</keyword>
<accession>G1WIX0</accession>
<evidence type="ECO:0000313" key="3">
    <source>
        <dbReference type="Proteomes" id="UP000004830"/>
    </source>
</evidence>
<dbReference type="Proteomes" id="UP000004830">
    <property type="component" value="Unassembled WGS sequence"/>
</dbReference>
<keyword evidence="1" id="KW-0812">Transmembrane</keyword>
<dbReference type="STRING" id="742742.HMPREF9452_01283"/>
<dbReference type="RefSeq" id="WP_009141318.1">
    <property type="nucleotide sequence ID" value="NZ_JH126469.1"/>
</dbReference>
<protein>
    <recommendedName>
        <fullName evidence="4">Holin</fullName>
    </recommendedName>
</protein>
<dbReference type="InterPro" id="IPR031612">
    <property type="entry name" value="Phage_holin_Dp1"/>
</dbReference>
<dbReference type="PATRIC" id="fig|742742.3.peg.1254"/>
<dbReference type="OrthoDB" id="3237235at2"/>
<evidence type="ECO:0008006" key="4">
    <source>
        <dbReference type="Google" id="ProtNLM"/>
    </source>
</evidence>
<feature type="transmembrane region" description="Helical" evidence="1">
    <location>
        <begin position="59"/>
        <end position="79"/>
    </location>
</feature>
<dbReference type="GeneID" id="62759007"/>
<dbReference type="eggNOG" id="ENOG5033DW0">
    <property type="taxonomic scope" value="Bacteria"/>
</dbReference>
<organism evidence="2 3">
    <name type="scientific">Collinsella tanakaei YIT 12063</name>
    <dbReference type="NCBI Taxonomy" id="742742"/>
    <lineage>
        <taxon>Bacteria</taxon>
        <taxon>Bacillati</taxon>
        <taxon>Actinomycetota</taxon>
        <taxon>Coriobacteriia</taxon>
        <taxon>Coriobacteriales</taxon>
        <taxon>Coriobacteriaceae</taxon>
        <taxon>Collinsella</taxon>
    </lineage>
</organism>
<evidence type="ECO:0000256" key="1">
    <source>
        <dbReference type="SAM" id="Phobius"/>
    </source>
</evidence>
<sequence length="85" mass="9216">MNDLVDIPDDVEVSDYPRYWLPEPVYQVLKWTALVLMPLASVIYTALAGVWGWGGANEIAATLQIVGVAIGVTIGVSEISSLARR</sequence>
<name>G1WIX0_9ACTN</name>
<keyword evidence="1" id="KW-1133">Transmembrane helix</keyword>
<dbReference type="HOGENOM" id="CLU_178284_2_0_11"/>
<reference evidence="2 3" key="1">
    <citation type="submission" date="2011-06" db="EMBL/GenBank/DDBJ databases">
        <title>The Genome Sequence of Collinsella tanakaei YIT 12063.</title>
        <authorList>
            <consortium name="The Broad Institute Genome Sequencing Platform"/>
            <person name="Earl A."/>
            <person name="Ward D."/>
            <person name="Feldgarden M."/>
            <person name="Gevers D."/>
            <person name="Morotomi M."/>
            <person name="Young S.K."/>
            <person name="Zeng Q."/>
            <person name="Gargeya S."/>
            <person name="Fitzgerald M."/>
            <person name="Haas B."/>
            <person name="Abouelleil A."/>
            <person name="Alvarado L."/>
            <person name="Arachchi H.M."/>
            <person name="Berlin A."/>
            <person name="Brown A."/>
            <person name="Chapman S.B."/>
            <person name="Chen Z."/>
            <person name="Dunbar C."/>
            <person name="Freedman E."/>
            <person name="Gearin G."/>
            <person name="Gellesch M."/>
            <person name="Goldberg J."/>
            <person name="Griggs A."/>
            <person name="Gujja S."/>
            <person name="Heiman D."/>
            <person name="Howarth C."/>
            <person name="Larson L."/>
            <person name="Lui A."/>
            <person name="MacDonald P.J.P."/>
            <person name="Mehta T."/>
            <person name="Montmayeur A."/>
            <person name="Murphy C."/>
            <person name="Neiman D."/>
            <person name="Pearson M."/>
            <person name="Priest M."/>
            <person name="Roberts A."/>
            <person name="Saif S."/>
            <person name="Shea T."/>
            <person name="Shenoy N."/>
            <person name="Sisk P."/>
            <person name="Stolte C."/>
            <person name="Sykes S."/>
            <person name="Wortman J."/>
            <person name="Nusbaum C."/>
            <person name="Birren B."/>
        </authorList>
    </citation>
    <scope>NUCLEOTIDE SEQUENCE [LARGE SCALE GENOMIC DNA]</scope>
    <source>
        <strain evidence="2 3">YIT 12063</strain>
    </source>
</reference>
<comment type="caution">
    <text evidence="2">The sequence shown here is derived from an EMBL/GenBank/DDBJ whole genome shotgun (WGS) entry which is preliminary data.</text>
</comment>
<dbReference type="Pfam" id="PF16938">
    <property type="entry name" value="Phage_holin_Dp1"/>
    <property type="match status" value="1"/>
</dbReference>
<dbReference type="EMBL" id="ADLS01000017">
    <property type="protein sequence ID" value="EGX70597.1"/>
    <property type="molecule type" value="Genomic_DNA"/>
</dbReference>